<feature type="region of interest" description="Disordered" evidence="8">
    <location>
        <begin position="363"/>
        <end position="397"/>
    </location>
</feature>
<dbReference type="AlphaFoldDB" id="A0A803N0G4"/>
<proteinExistence type="inferred from homology"/>
<feature type="transmembrane region" description="Helical" evidence="9">
    <location>
        <begin position="256"/>
        <end position="276"/>
    </location>
</feature>
<dbReference type="PROSITE" id="PS51257">
    <property type="entry name" value="PROKAR_LIPOPROTEIN"/>
    <property type="match status" value="1"/>
</dbReference>
<dbReference type="GO" id="GO:0005637">
    <property type="term" value="C:nuclear inner membrane"/>
    <property type="evidence" value="ECO:0007669"/>
    <property type="project" value="UniProtKB-SubCell"/>
</dbReference>
<dbReference type="OMA" id="GRKSAFY"/>
<feature type="transmembrane region" description="Helical" evidence="9">
    <location>
        <begin position="214"/>
        <end position="236"/>
    </location>
</feature>
<reference evidence="10" key="1">
    <citation type="journal article" date="2017" name="Nature">
        <title>The genome of Chenopodium quinoa.</title>
        <authorList>
            <person name="Jarvis D.E."/>
            <person name="Ho Y.S."/>
            <person name="Lightfoot D.J."/>
            <person name="Schmoeckel S.M."/>
            <person name="Li B."/>
            <person name="Borm T.J.A."/>
            <person name="Ohyanagi H."/>
            <person name="Mineta K."/>
            <person name="Michell C.T."/>
            <person name="Saber N."/>
            <person name="Kharbatia N.M."/>
            <person name="Rupper R.R."/>
            <person name="Sharp A.R."/>
            <person name="Dally N."/>
            <person name="Boughton B.A."/>
            <person name="Woo Y.H."/>
            <person name="Gao G."/>
            <person name="Schijlen E.G.W.M."/>
            <person name="Guo X."/>
            <person name="Momin A.A."/>
            <person name="Negrao S."/>
            <person name="Al-Babili S."/>
            <person name="Gehring C."/>
            <person name="Roessner U."/>
            <person name="Jung C."/>
            <person name="Murphy K."/>
            <person name="Arold S.T."/>
            <person name="Gojobori T."/>
            <person name="van der Linden C.G."/>
            <person name="van Loo E.N."/>
            <person name="Jellen E.N."/>
            <person name="Maughan P.J."/>
            <person name="Tester M."/>
        </authorList>
    </citation>
    <scope>NUCLEOTIDE SEQUENCE [LARGE SCALE GENOMIC DNA]</scope>
    <source>
        <strain evidence="10">cv. PI 614886</strain>
    </source>
</reference>
<reference evidence="10" key="2">
    <citation type="submission" date="2021-03" db="UniProtKB">
        <authorList>
            <consortium name="EnsemblPlants"/>
        </authorList>
    </citation>
    <scope>IDENTIFICATION</scope>
</reference>
<comment type="similarity">
    <text evidence="2">Belongs to the NEMP family.</text>
</comment>
<evidence type="ECO:0000256" key="9">
    <source>
        <dbReference type="SAM" id="Phobius"/>
    </source>
</evidence>
<dbReference type="InterPro" id="IPR019358">
    <property type="entry name" value="NEMP_fam"/>
</dbReference>
<feature type="transmembrane region" description="Helical" evidence="9">
    <location>
        <begin position="6"/>
        <end position="24"/>
    </location>
</feature>
<dbReference type="OrthoDB" id="772609at2759"/>
<keyword evidence="4" id="KW-0732">Signal</keyword>
<dbReference type="Pfam" id="PF10225">
    <property type="entry name" value="NEMP"/>
    <property type="match status" value="1"/>
</dbReference>
<organism evidence="10 11">
    <name type="scientific">Chenopodium quinoa</name>
    <name type="common">Quinoa</name>
    <dbReference type="NCBI Taxonomy" id="63459"/>
    <lineage>
        <taxon>Eukaryota</taxon>
        <taxon>Viridiplantae</taxon>
        <taxon>Streptophyta</taxon>
        <taxon>Embryophyta</taxon>
        <taxon>Tracheophyta</taxon>
        <taxon>Spermatophyta</taxon>
        <taxon>Magnoliopsida</taxon>
        <taxon>eudicotyledons</taxon>
        <taxon>Gunneridae</taxon>
        <taxon>Pentapetalae</taxon>
        <taxon>Caryophyllales</taxon>
        <taxon>Chenopodiaceae</taxon>
        <taxon>Chenopodioideae</taxon>
        <taxon>Atripliceae</taxon>
        <taxon>Chenopodium</taxon>
    </lineage>
</organism>
<protein>
    <submittedName>
        <fullName evidence="10">Uncharacterized protein</fullName>
    </submittedName>
</protein>
<feature type="region of interest" description="Disordered" evidence="8">
    <location>
        <begin position="460"/>
        <end position="491"/>
    </location>
</feature>
<dbReference type="Proteomes" id="UP000596660">
    <property type="component" value="Unplaced"/>
</dbReference>
<evidence type="ECO:0000313" key="11">
    <source>
        <dbReference type="Proteomes" id="UP000596660"/>
    </source>
</evidence>
<keyword evidence="3 9" id="KW-0812">Transmembrane</keyword>
<evidence type="ECO:0000256" key="5">
    <source>
        <dbReference type="ARBA" id="ARBA00022989"/>
    </source>
</evidence>
<evidence type="ECO:0000256" key="7">
    <source>
        <dbReference type="ARBA" id="ARBA00023242"/>
    </source>
</evidence>
<evidence type="ECO:0000256" key="6">
    <source>
        <dbReference type="ARBA" id="ARBA00023136"/>
    </source>
</evidence>
<accession>A0A803N0G4</accession>
<keyword evidence="7" id="KW-0539">Nucleus</keyword>
<dbReference type="PANTHER" id="PTHR31587">
    <property type="entry name" value="TRANSMEMBRANE PROTEIN (DUF2215)"/>
    <property type="match status" value="1"/>
</dbReference>
<evidence type="ECO:0000256" key="1">
    <source>
        <dbReference type="ARBA" id="ARBA00004575"/>
    </source>
</evidence>
<evidence type="ECO:0000256" key="4">
    <source>
        <dbReference type="ARBA" id="ARBA00022729"/>
    </source>
</evidence>
<dbReference type="EnsemblPlants" id="AUR62038448-RA">
    <property type="protein sequence ID" value="AUR62038448-RA:cds"/>
    <property type="gene ID" value="AUR62038448"/>
</dbReference>
<keyword evidence="6 9" id="KW-0472">Membrane</keyword>
<feature type="transmembrane region" description="Helical" evidence="9">
    <location>
        <begin position="183"/>
        <end position="202"/>
    </location>
</feature>
<feature type="transmembrane region" description="Helical" evidence="9">
    <location>
        <begin position="159"/>
        <end position="177"/>
    </location>
</feature>
<evidence type="ECO:0000256" key="8">
    <source>
        <dbReference type="SAM" id="MobiDB-lite"/>
    </source>
</evidence>
<keyword evidence="5 9" id="KW-1133">Transmembrane helix</keyword>
<evidence type="ECO:0000256" key="3">
    <source>
        <dbReference type="ARBA" id="ARBA00022692"/>
    </source>
</evidence>
<dbReference type="PANTHER" id="PTHR31587:SF3">
    <property type="entry name" value="EXPRESSED PROTEIN"/>
    <property type="match status" value="1"/>
</dbReference>
<keyword evidence="11" id="KW-1185">Reference proteome</keyword>
<comment type="subcellular location">
    <subcellularLocation>
        <location evidence="1">Nucleus inner membrane</location>
        <topology evidence="1">Multi-pass membrane protein</topology>
        <orientation evidence="1">Nucleoplasmic side</orientation>
    </subcellularLocation>
</comment>
<evidence type="ECO:0000256" key="2">
    <source>
        <dbReference type="ARBA" id="ARBA00005748"/>
    </source>
</evidence>
<sequence>MEFSSKVHLFFLILFLSTFFCSCLDSSIQTIGLETPHLVIKPVTLQGYVPKDSKEVLSCERVHVVPCSRIKLERYASSIRLTVAPSVVIPERLHNRIHICLHKNVSIGMCQCEKDAWKPVHNGLWGSIISPYEDKYIDVKFRDISGSVTVSAAEEFQRWRLFSLAFGIILLFVAPIVSSWVPFYYSSTMAIGILLVVLIILFQGMKLLPTGRKNFFYLTIYGSLLGAGSFLLHQFSMLVNSILVNFGLSEEMHNPVSIFLLVGVVLAGAALGYWIVRRFVISDDGSVDVGVAQFVKWAMRIIASTFILQGTPDTLFSWATVVLCWLMCSLISSMKWPDSGDINFHWRKAGKVAPGHSRAEFLRRSTKTSPQGKLWKSPNAAPTWRNSPVRGLTSPSTNRRVNAQKHYYSSFHKVPKQKMSKKEWEDFTRESTRQAMAELTSSPEFSEWMIENADRIHIRADDSSDEAIGSGSDSTDETVVDNGPRMGLFKW</sequence>
<dbReference type="Gramene" id="AUR62038448-RA">
    <property type="protein sequence ID" value="AUR62038448-RA:cds"/>
    <property type="gene ID" value="AUR62038448"/>
</dbReference>
<dbReference type="GeneID" id="110739877"/>
<evidence type="ECO:0000313" key="10">
    <source>
        <dbReference type="EnsemblPlants" id="AUR62038448-RA:cds"/>
    </source>
</evidence>
<gene>
    <name evidence="10" type="primary">LOC110739877</name>
</gene>
<dbReference type="KEGG" id="cqi:110739877"/>
<dbReference type="RefSeq" id="XP_021776047.1">
    <property type="nucleotide sequence ID" value="XM_021920355.1"/>
</dbReference>
<name>A0A803N0G4_CHEQI</name>